<proteinExistence type="predicted"/>
<reference evidence="1 2" key="1">
    <citation type="submission" date="2019-02" db="EMBL/GenBank/DDBJ databases">
        <title>Deep-cultivation of Planctomycetes and their phenomic and genomic characterization uncovers novel biology.</title>
        <authorList>
            <person name="Wiegand S."/>
            <person name="Jogler M."/>
            <person name="Boedeker C."/>
            <person name="Pinto D."/>
            <person name="Vollmers J."/>
            <person name="Rivas-Marin E."/>
            <person name="Kohn T."/>
            <person name="Peeters S.H."/>
            <person name="Heuer A."/>
            <person name="Rast P."/>
            <person name="Oberbeckmann S."/>
            <person name="Bunk B."/>
            <person name="Jeske O."/>
            <person name="Meyerdierks A."/>
            <person name="Storesund J.E."/>
            <person name="Kallscheuer N."/>
            <person name="Luecker S."/>
            <person name="Lage O.M."/>
            <person name="Pohl T."/>
            <person name="Merkel B.J."/>
            <person name="Hornburger P."/>
            <person name="Mueller R.-W."/>
            <person name="Bruemmer F."/>
            <person name="Labrenz M."/>
            <person name="Spormann A.M."/>
            <person name="Op den Camp H."/>
            <person name="Overmann J."/>
            <person name="Amann R."/>
            <person name="Jetten M.S.M."/>
            <person name="Mascher T."/>
            <person name="Medema M.H."/>
            <person name="Devos D.P."/>
            <person name="Kaster A.-K."/>
            <person name="Ovreas L."/>
            <person name="Rohde M."/>
            <person name="Galperin M.Y."/>
            <person name="Jogler C."/>
        </authorList>
    </citation>
    <scope>NUCLEOTIDE SEQUENCE [LARGE SCALE GENOMIC DNA]</scope>
    <source>
        <strain evidence="1 2">V22</strain>
    </source>
</reference>
<accession>A0A517TB89</accession>
<dbReference type="EMBL" id="CP036316">
    <property type="protein sequence ID" value="QDT65625.1"/>
    <property type="molecule type" value="Genomic_DNA"/>
</dbReference>
<evidence type="ECO:0000313" key="2">
    <source>
        <dbReference type="Proteomes" id="UP000319976"/>
    </source>
</evidence>
<organism evidence="1 2">
    <name type="scientific">Calycomorphotria hydatis</name>
    <dbReference type="NCBI Taxonomy" id="2528027"/>
    <lineage>
        <taxon>Bacteria</taxon>
        <taxon>Pseudomonadati</taxon>
        <taxon>Planctomycetota</taxon>
        <taxon>Planctomycetia</taxon>
        <taxon>Planctomycetales</taxon>
        <taxon>Planctomycetaceae</taxon>
        <taxon>Calycomorphotria</taxon>
    </lineage>
</organism>
<dbReference type="AlphaFoldDB" id="A0A517TB89"/>
<protein>
    <submittedName>
        <fullName evidence="1">Uncharacterized protein</fullName>
    </submittedName>
</protein>
<name>A0A517TB89_9PLAN</name>
<gene>
    <name evidence="1" type="ORF">V22_28830</name>
</gene>
<dbReference type="KEGG" id="chya:V22_28830"/>
<keyword evidence="2" id="KW-1185">Reference proteome</keyword>
<sequence>MCHSMHYLFLTYPCPIRLEPNDDYLVVLTDN</sequence>
<dbReference type="Proteomes" id="UP000319976">
    <property type="component" value="Chromosome"/>
</dbReference>
<evidence type="ECO:0000313" key="1">
    <source>
        <dbReference type="EMBL" id="QDT65625.1"/>
    </source>
</evidence>